<evidence type="ECO:0000259" key="1">
    <source>
        <dbReference type="Pfam" id="PF06985"/>
    </source>
</evidence>
<protein>
    <submittedName>
        <fullName evidence="2">Heterokaryon incompatibility protein-domain-containing protein</fullName>
    </submittedName>
</protein>
<sequence>LRAGIPDLDLPKTFRDAVQVTRELGVRYLWIDSLCIIQDSREDWESESIQMGAIYEGAFVRIAASGARDSSEGCFMEYHRHQSGDTINNIITTSLGEDKGTIRLRMPDVHARDLVSQPLTNRGWAFQESCLARRTIHFFHQGLVWECKDEYFNQRNCQSYELRDLGIDWSSWENVVHKYSRCKLTLESDRLMAIVGLANALAKTRADQYCMGLWIEDLPAQLLWQVWEIPDTMEGMPDIPSWSWVSRKGQKFYCYADFPRAPAQNQVGTQFIGISEDHTTMSLKGSAIRCICSATTIDNEDIKYFASNPESMMAHPFHNRSRFLYSNSTPSSHPIGLVELDPEEIYEDLYFSVMLVGERLNGDWLLPESETGAGYKKDVPLKLALKKPRTDPESLSTLALMQQHGKHSLYYWVLMMRRVSEKVDAFQRVEIGIVWPSEWDKAVPSGKTFHLV</sequence>
<dbReference type="PANTHER" id="PTHR33112:SF10">
    <property type="entry name" value="TOL"/>
    <property type="match status" value="1"/>
</dbReference>
<dbReference type="Pfam" id="PF06985">
    <property type="entry name" value="HET"/>
    <property type="match status" value="1"/>
</dbReference>
<dbReference type="PANTHER" id="PTHR33112">
    <property type="entry name" value="DOMAIN PROTEIN, PUTATIVE-RELATED"/>
    <property type="match status" value="1"/>
</dbReference>
<accession>A0A9P9IBY5</accession>
<dbReference type="Proteomes" id="UP000700596">
    <property type="component" value="Unassembled WGS sequence"/>
</dbReference>
<comment type="caution">
    <text evidence="2">The sequence shown here is derived from an EMBL/GenBank/DDBJ whole genome shotgun (WGS) entry which is preliminary data.</text>
</comment>
<keyword evidence="3" id="KW-1185">Reference proteome</keyword>
<dbReference type="OrthoDB" id="2958217at2759"/>
<organism evidence="2 3">
    <name type="scientific">Dendryphion nanum</name>
    <dbReference type="NCBI Taxonomy" id="256645"/>
    <lineage>
        <taxon>Eukaryota</taxon>
        <taxon>Fungi</taxon>
        <taxon>Dikarya</taxon>
        <taxon>Ascomycota</taxon>
        <taxon>Pezizomycotina</taxon>
        <taxon>Dothideomycetes</taxon>
        <taxon>Pleosporomycetidae</taxon>
        <taxon>Pleosporales</taxon>
        <taxon>Torulaceae</taxon>
        <taxon>Dendryphion</taxon>
    </lineage>
</organism>
<dbReference type="InterPro" id="IPR010730">
    <property type="entry name" value="HET"/>
</dbReference>
<feature type="non-terminal residue" evidence="2">
    <location>
        <position position="1"/>
    </location>
</feature>
<name>A0A9P9IBY5_9PLEO</name>
<proteinExistence type="predicted"/>
<gene>
    <name evidence="2" type="ORF">B0J11DRAFT_593535</name>
</gene>
<evidence type="ECO:0000313" key="2">
    <source>
        <dbReference type="EMBL" id="KAH7115893.1"/>
    </source>
</evidence>
<feature type="domain" description="Heterokaryon incompatibility" evidence="1">
    <location>
        <begin position="7"/>
        <end position="128"/>
    </location>
</feature>
<evidence type="ECO:0000313" key="3">
    <source>
        <dbReference type="Proteomes" id="UP000700596"/>
    </source>
</evidence>
<dbReference type="EMBL" id="JAGMWT010000015">
    <property type="protein sequence ID" value="KAH7115893.1"/>
    <property type="molecule type" value="Genomic_DNA"/>
</dbReference>
<reference evidence="2" key="1">
    <citation type="journal article" date="2021" name="Nat. Commun.">
        <title>Genetic determinants of endophytism in the Arabidopsis root mycobiome.</title>
        <authorList>
            <person name="Mesny F."/>
            <person name="Miyauchi S."/>
            <person name="Thiergart T."/>
            <person name="Pickel B."/>
            <person name="Atanasova L."/>
            <person name="Karlsson M."/>
            <person name="Huettel B."/>
            <person name="Barry K.W."/>
            <person name="Haridas S."/>
            <person name="Chen C."/>
            <person name="Bauer D."/>
            <person name="Andreopoulos W."/>
            <person name="Pangilinan J."/>
            <person name="LaButti K."/>
            <person name="Riley R."/>
            <person name="Lipzen A."/>
            <person name="Clum A."/>
            <person name="Drula E."/>
            <person name="Henrissat B."/>
            <person name="Kohler A."/>
            <person name="Grigoriev I.V."/>
            <person name="Martin F.M."/>
            <person name="Hacquard S."/>
        </authorList>
    </citation>
    <scope>NUCLEOTIDE SEQUENCE</scope>
    <source>
        <strain evidence="2">MPI-CAGE-CH-0243</strain>
    </source>
</reference>
<dbReference type="AlphaFoldDB" id="A0A9P9IBY5"/>